<proteinExistence type="predicted"/>
<accession>A0ABQ7GXR3</accession>
<feature type="compositionally biased region" description="Gly residues" evidence="1">
    <location>
        <begin position="196"/>
        <end position="205"/>
    </location>
</feature>
<feature type="compositionally biased region" description="Basic and acidic residues" evidence="1">
    <location>
        <begin position="93"/>
        <end position="107"/>
    </location>
</feature>
<comment type="caution">
    <text evidence="2">The sequence shown here is derived from an EMBL/GenBank/DDBJ whole genome shotgun (WGS) entry which is preliminary data.</text>
</comment>
<organism evidence="2 3">
    <name type="scientific">Dunaliella salina</name>
    <name type="common">Green alga</name>
    <name type="synonym">Protococcus salinus</name>
    <dbReference type="NCBI Taxonomy" id="3046"/>
    <lineage>
        <taxon>Eukaryota</taxon>
        <taxon>Viridiplantae</taxon>
        <taxon>Chlorophyta</taxon>
        <taxon>core chlorophytes</taxon>
        <taxon>Chlorophyceae</taxon>
        <taxon>CS clade</taxon>
        <taxon>Chlamydomonadales</taxon>
        <taxon>Dunaliellaceae</taxon>
        <taxon>Dunaliella</taxon>
    </lineage>
</organism>
<feature type="region of interest" description="Disordered" evidence="1">
    <location>
        <begin position="178"/>
        <end position="205"/>
    </location>
</feature>
<feature type="compositionally biased region" description="Pro residues" evidence="1">
    <location>
        <begin position="83"/>
        <end position="92"/>
    </location>
</feature>
<dbReference type="Proteomes" id="UP000815325">
    <property type="component" value="Unassembled WGS sequence"/>
</dbReference>
<name>A0ABQ7GXR3_DUNSA</name>
<gene>
    <name evidence="2" type="ORF">DUNSADRAFT_967</name>
</gene>
<feature type="region of interest" description="Disordered" evidence="1">
    <location>
        <begin position="75"/>
        <end position="112"/>
    </location>
</feature>
<evidence type="ECO:0000313" key="2">
    <source>
        <dbReference type="EMBL" id="KAF5839396.1"/>
    </source>
</evidence>
<evidence type="ECO:0000313" key="3">
    <source>
        <dbReference type="Proteomes" id="UP000815325"/>
    </source>
</evidence>
<dbReference type="EMBL" id="MU069545">
    <property type="protein sequence ID" value="KAF5839396.1"/>
    <property type="molecule type" value="Genomic_DNA"/>
</dbReference>
<evidence type="ECO:0000256" key="1">
    <source>
        <dbReference type="SAM" id="MobiDB-lite"/>
    </source>
</evidence>
<protein>
    <submittedName>
        <fullName evidence="2">Uncharacterized protein</fullName>
    </submittedName>
</protein>
<keyword evidence="3" id="KW-1185">Reference proteome</keyword>
<sequence>MFMQKQCLRSQIAARPAAVRASPVVCKASKGEQQSNSLQLAAASLCASACAASLLALPASAGVVLQQPELKKFNEPGKVAPAPAAPAAPAPAPEKEEKSSAEKKAEQEGGLEDPLDARVLALPAAILAIGGAGFAASKVDSGFSEWINESGALVRKSDNWGGFEEDIKETYPYVPDGVFPSKGGGGGAKKASPPKKGGGFPFGKK</sequence>
<reference evidence="2" key="1">
    <citation type="submission" date="2017-08" db="EMBL/GenBank/DDBJ databases">
        <authorList>
            <person name="Polle J.E."/>
            <person name="Barry K."/>
            <person name="Cushman J."/>
            <person name="Schmutz J."/>
            <person name="Tran D."/>
            <person name="Hathwaick L.T."/>
            <person name="Yim W.C."/>
            <person name="Jenkins J."/>
            <person name="Mckie-Krisberg Z.M."/>
            <person name="Prochnik S."/>
            <person name="Lindquist E."/>
            <person name="Dockter R.B."/>
            <person name="Adam C."/>
            <person name="Molina H."/>
            <person name="Bunkerborg J."/>
            <person name="Jin E."/>
            <person name="Buchheim M."/>
            <person name="Magnuson J."/>
        </authorList>
    </citation>
    <scope>NUCLEOTIDE SEQUENCE</scope>
    <source>
        <strain evidence="2">CCAP 19/18</strain>
    </source>
</reference>